<keyword evidence="3" id="KW-1185">Reference proteome</keyword>
<feature type="domain" description="Glycosyl transferase family 1" evidence="1">
    <location>
        <begin position="177"/>
        <end position="319"/>
    </location>
</feature>
<dbReference type="SUPFAM" id="SSF53756">
    <property type="entry name" value="UDP-Glycosyltransferase/glycogen phosphorylase"/>
    <property type="match status" value="1"/>
</dbReference>
<evidence type="ECO:0000313" key="2">
    <source>
        <dbReference type="EMBL" id="NOU82362.1"/>
    </source>
</evidence>
<reference evidence="2 3" key="1">
    <citation type="submission" date="2019-10" db="EMBL/GenBank/DDBJ databases">
        <title>Description of Paenibacillus terricola sp. nov.</title>
        <authorList>
            <person name="Carlier A."/>
            <person name="Qi S."/>
        </authorList>
    </citation>
    <scope>NUCLEOTIDE SEQUENCE [LARGE SCALE GENOMIC DNA]</scope>
    <source>
        <strain evidence="2 3">LMG 31459</strain>
    </source>
</reference>
<dbReference type="RefSeq" id="WP_171719720.1">
    <property type="nucleotide sequence ID" value="NZ_WHOB01000078.1"/>
</dbReference>
<dbReference type="InterPro" id="IPR001296">
    <property type="entry name" value="Glyco_trans_1"/>
</dbReference>
<sequence length="367" mass="41275">MRFTFPILTLCHGGAQRMLVELTNGLTARGHQVVILMPLGGDVSYEVHSTLLITDYTLLRESDFPVSDIIVSNFYTTVPVSQAASQNGKGIHIRLSLCYEPLFLPQNEVSFPSYHTTDKLIVLSQWQQELIELGHGISGSIVPVGISSSFQNMHIRHKLQEPLNITAILRKVENGFSWHREQDYLVKQLDIVKHNVPGVNINFISPPDEFYSSDSLQKMKASGKYRFFTPLNDDELCYHYNGADIFVSSSIFDTGSLPGLEAMRCGAALVSVYSGGNLEYARHEENCLLSYRYENRIAEDVIRLIQDPALRVRLASRGEADSRAWTWENSVRIMEQTTAGFLTGNSLSTPPKSALLQRLGGFRMRRK</sequence>
<dbReference type="Proteomes" id="UP000596857">
    <property type="component" value="Unassembled WGS sequence"/>
</dbReference>
<name>A0ABX1YMU3_9BACL</name>
<dbReference type="PANTHER" id="PTHR45947:SF3">
    <property type="entry name" value="SULFOQUINOVOSYL TRANSFERASE SQD2"/>
    <property type="match status" value="1"/>
</dbReference>
<evidence type="ECO:0000313" key="3">
    <source>
        <dbReference type="Proteomes" id="UP000596857"/>
    </source>
</evidence>
<dbReference type="InterPro" id="IPR050194">
    <property type="entry name" value="Glycosyltransferase_grp1"/>
</dbReference>
<dbReference type="Gene3D" id="3.40.50.2000">
    <property type="entry name" value="Glycogen Phosphorylase B"/>
    <property type="match status" value="2"/>
</dbReference>
<comment type="caution">
    <text evidence="2">The sequence shown here is derived from an EMBL/GenBank/DDBJ whole genome shotgun (WGS) entry which is preliminary data.</text>
</comment>
<dbReference type="CDD" id="cd03801">
    <property type="entry name" value="GT4_PimA-like"/>
    <property type="match status" value="1"/>
</dbReference>
<gene>
    <name evidence="2" type="ORF">GC101_26185</name>
</gene>
<dbReference type="EMBL" id="WHOB01000078">
    <property type="protein sequence ID" value="NOU82362.1"/>
    <property type="molecule type" value="Genomic_DNA"/>
</dbReference>
<evidence type="ECO:0000259" key="1">
    <source>
        <dbReference type="Pfam" id="PF00534"/>
    </source>
</evidence>
<proteinExistence type="predicted"/>
<accession>A0ABX1YMU3</accession>
<dbReference type="Pfam" id="PF00534">
    <property type="entry name" value="Glycos_transf_1"/>
    <property type="match status" value="1"/>
</dbReference>
<protein>
    <submittedName>
        <fullName evidence="2">Glycosyltransferase</fullName>
    </submittedName>
</protein>
<dbReference type="PANTHER" id="PTHR45947">
    <property type="entry name" value="SULFOQUINOVOSYL TRANSFERASE SQD2"/>
    <property type="match status" value="1"/>
</dbReference>
<organism evidence="2 3">
    <name type="scientific">Paenibacillus phytohabitans</name>
    <dbReference type="NCBI Taxonomy" id="2654978"/>
    <lineage>
        <taxon>Bacteria</taxon>
        <taxon>Bacillati</taxon>
        <taxon>Bacillota</taxon>
        <taxon>Bacilli</taxon>
        <taxon>Bacillales</taxon>
        <taxon>Paenibacillaceae</taxon>
        <taxon>Paenibacillus</taxon>
    </lineage>
</organism>